<protein>
    <submittedName>
        <fullName evidence="2">Uncharacterized protein</fullName>
    </submittedName>
</protein>
<feature type="coiled-coil region" evidence="1">
    <location>
        <begin position="58"/>
        <end position="85"/>
    </location>
</feature>
<comment type="caution">
    <text evidence="2">The sequence shown here is derived from an EMBL/GenBank/DDBJ whole genome shotgun (WGS) entry which is preliminary data.</text>
</comment>
<evidence type="ECO:0000256" key="1">
    <source>
        <dbReference type="SAM" id="Coils"/>
    </source>
</evidence>
<name>A0A0L0UM33_9BASI</name>
<proteinExistence type="predicted"/>
<evidence type="ECO:0000313" key="2">
    <source>
        <dbReference type="EMBL" id="KNE88127.1"/>
    </source>
</evidence>
<evidence type="ECO:0000313" key="3">
    <source>
        <dbReference type="Proteomes" id="UP000054564"/>
    </source>
</evidence>
<accession>A0A0L0UM33</accession>
<dbReference type="EMBL" id="AJIL01003062">
    <property type="protein sequence ID" value="KNE88127.1"/>
    <property type="molecule type" value="Genomic_DNA"/>
</dbReference>
<keyword evidence="3" id="KW-1185">Reference proteome</keyword>
<dbReference type="Proteomes" id="UP000054564">
    <property type="component" value="Unassembled WGS sequence"/>
</dbReference>
<reference evidence="3" key="1">
    <citation type="submission" date="2014-03" db="EMBL/GenBank/DDBJ databases">
        <title>The Genome Sequence of Puccinia striiformis f. sp. tritici PST-78.</title>
        <authorList>
            <consortium name="The Broad Institute Genome Sequencing Platform"/>
            <person name="Cuomo C."/>
            <person name="Hulbert S."/>
            <person name="Chen X."/>
            <person name="Walker B."/>
            <person name="Young S.K."/>
            <person name="Zeng Q."/>
            <person name="Gargeya S."/>
            <person name="Fitzgerald M."/>
            <person name="Haas B."/>
            <person name="Abouelleil A."/>
            <person name="Alvarado L."/>
            <person name="Arachchi H.M."/>
            <person name="Berlin A.M."/>
            <person name="Chapman S.B."/>
            <person name="Goldberg J."/>
            <person name="Griggs A."/>
            <person name="Gujja S."/>
            <person name="Hansen M."/>
            <person name="Howarth C."/>
            <person name="Imamovic A."/>
            <person name="Larimer J."/>
            <person name="McCowan C."/>
            <person name="Montmayeur A."/>
            <person name="Murphy C."/>
            <person name="Neiman D."/>
            <person name="Pearson M."/>
            <person name="Priest M."/>
            <person name="Roberts A."/>
            <person name="Saif S."/>
            <person name="Shea T."/>
            <person name="Sisk P."/>
            <person name="Sykes S."/>
            <person name="Wortman J."/>
            <person name="Nusbaum C."/>
            <person name="Birren B."/>
        </authorList>
    </citation>
    <scope>NUCLEOTIDE SEQUENCE [LARGE SCALE GENOMIC DNA]</scope>
    <source>
        <strain evidence="3">race PST-78</strain>
    </source>
</reference>
<gene>
    <name evidence="2" type="ORF">PSTG_18478</name>
</gene>
<organism evidence="2 3">
    <name type="scientific">Puccinia striiformis f. sp. tritici PST-78</name>
    <dbReference type="NCBI Taxonomy" id="1165861"/>
    <lineage>
        <taxon>Eukaryota</taxon>
        <taxon>Fungi</taxon>
        <taxon>Dikarya</taxon>
        <taxon>Basidiomycota</taxon>
        <taxon>Pucciniomycotina</taxon>
        <taxon>Pucciniomycetes</taxon>
        <taxon>Pucciniales</taxon>
        <taxon>Pucciniaceae</taxon>
        <taxon>Puccinia</taxon>
    </lineage>
</organism>
<dbReference type="AlphaFoldDB" id="A0A0L0UM33"/>
<keyword evidence="1" id="KW-0175">Coiled coil</keyword>
<sequence>MAGTQPALHSSTAAAMISGSAAATAAGAGSPVRPPAQVISDLFDALATLMVEVNPTDQDAHNAEIAKVKDQITQAKADLAAEDTRMAVERAALDAQAYRIMLDQSASNEVLKRRHRSHLPPVYDARNLFNTPGEGPVIHRW</sequence>